<evidence type="ECO:0000256" key="8">
    <source>
        <dbReference type="SAM" id="MobiDB-lite"/>
    </source>
</evidence>
<evidence type="ECO:0000313" key="11">
    <source>
        <dbReference type="Proteomes" id="UP000002482"/>
    </source>
</evidence>
<keyword evidence="3" id="KW-1003">Cell membrane</keyword>
<dbReference type="SUPFAM" id="SSF161098">
    <property type="entry name" value="MetI-like"/>
    <property type="match status" value="1"/>
</dbReference>
<feature type="compositionally biased region" description="Low complexity" evidence="8">
    <location>
        <begin position="37"/>
        <end position="78"/>
    </location>
</feature>
<dbReference type="HOGENOM" id="CLU_028473_0_0_4"/>
<sequence length="453" mass="46145">MTATPTLPSSTSTTGNDALQATQVAQAHPAPAPDTNPWAAAGDGPAAVAPFGTQADPATGTPPAAPAADPWAASSATGPDAGGADWLNAAPDASASGATLPHDALASTGDPSQAAGGLHLSQLWDGSLPVEHWINQGLTWTVEHFRPAFQAVRAPVDATLAGVQSVLTGLPTLGMIAVVGLLAWQFAGRALALGAVVSLLLVAMLGIWQEAMVTLSLVLTSLAFCLLLGLPLGILLASSDRAQRLLRPALDAMQTTPAFVYLVPVVMLFGIGNVPGVVVTIVFALPPLVRLTNLGLRQVRPDLVEAARAYGASPLQMLWKVQLPLAMPSIMAGINQALMLSLSMVVIASMIAVGGLGQMVLRGIGRLDMGLATVGGLGIVLLAITLDRLTQAMGQPRRGARHWWQTGPAGLVVAAFTALRPAPGQAPRGGTPTAEPFSALPAAEEPALAGAAR</sequence>
<feature type="transmembrane region" description="Helical" evidence="7">
    <location>
        <begin position="369"/>
        <end position="386"/>
    </location>
</feature>
<dbReference type="GO" id="GO:0015871">
    <property type="term" value="P:choline transport"/>
    <property type="evidence" value="ECO:0007669"/>
    <property type="project" value="TreeGrafter"/>
</dbReference>
<dbReference type="CDD" id="cd06261">
    <property type="entry name" value="TM_PBP2"/>
    <property type="match status" value="1"/>
</dbReference>
<dbReference type="PANTHER" id="PTHR47737">
    <property type="entry name" value="GLYCINE BETAINE/PROLINE BETAINE TRANSPORT SYSTEM PERMEASE PROTEIN PROW"/>
    <property type="match status" value="1"/>
</dbReference>
<dbReference type="InterPro" id="IPR000515">
    <property type="entry name" value="MetI-like"/>
</dbReference>
<keyword evidence="11" id="KW-1185">Reference proteome</keyword>
<evidence type="ECO:0000259" key="9">
    <source>
        <dbReference type="PROSITE" id="PS50928"/>
    </source>
</evidence>
<evidence type="ECO:0000256" key="4">
    <source>
        <dbReference type="ARBA" id="ARBA00022692"/>
    </source>
</evidence>
<evidence type="ECO:0000256" key="3">
    <source>
        <dbReference type="ARBA" id="ARBA00022475"/>
    </source>
</evidence>
<dbReference type="RefSeq" id="WP_013593978.1">
    <property type="nucleotide sequence ID" value="NC_015138.1"/>
</dbReference>
<dbReference type="GO" id="GO:0005275">
    <property type="term" value="F:amine transmembrane transporter activity"/>
    <property type="evidence" value="ECO:0007669"/>
    <property type="project" value="TreeGrafter"/>
</dbReference>
<feature type="compositionally biased region" description="Low complexity" evidence="8">
    <location>
        <begin position="1"/>
        <end position="14"/>
    </location>
</feature>
<feature type="region of interest" description="Disordered" evidence="8">
    <location>
        <begin position="423"/>
        <end position="453"/>
    </location>
</feature>
<keyword evidence="2 7" id="KW-0813">Transport</keyword>
<comment type="similarity">
    <text evidence="7">Belongs to the binding-protein-dependent transport system permease family.</text>
</comment>
<feature type="domain" description="ABC transmembrane type-1" evidence="9">
    <location>
        <begin position="211"/>
        <end position="390"/>
    </location>
</feature>
<evidence type="ECO:0000256" key="1">
    <source>
        <dbReference type="ARBA" id="ARBA00004651"/>
    </source>
</evidence>
<feature type="transmembrane region" description="Helical" evidence="7">
    <location>
        <begin position="166"/>
        <end position="184"/>
    </location>
</feature>
<evidence type="ECO:0000256" key="7">
    <source>
        <dbReference type="RuleBase" id="RU363032"/>
    </source>
</evidence>
<evidence type="ECO:0000313" key="10">
    <source>
        <dbReference type="EMBL" id="ADX45456.1"/>
    </source>
</evidence>
<organism evidence="10 11">
    <name type="scientific">Paracidovorax avenae (strain ATCC 19860 / DSM 7227 / CCUG 15838 / JCM 20985 / LMG 2117 / NCPPB 1011)</name>
    <name type="common">Acidovorax avenae</name>
    <dbReference type="NCBI Taxonomy" id="643561"/>
    <lineage>
        <taxon>Bacteria</taxon>
        <taxon>Pseudomonadati</taxon>
        <taxon>Pseudomonadota</taxon>
        <taxon>Betaproteobacteria</taxon>
        <taxon>Burkholderiales</taxon>
        <taxon>Comamonadaceae</taxon>
        <taxon>Paracidovorax</taxon>
    </lineage>
</organism>
<dbReference type="KEGG" id="aaa:Acav_1535"/>
<evidence type="ECO:0000256" key="6">
    <source>
        <dbReference type="ARBA" id="ARBA00023136"/>
    </source>
</evidence>
<dbReference type="GO" id="GO:0015226">
    <property type="term" value="F:carnitine transmembrane transporter activity"/>
    <property type="evidence" value="ECO:0007669"/>
    <property type="project" value="TreeGrafter"/>
</dbReference>
<dbReference type="Pfam" id="PF00528">
    <property type="entry name" value="BPD_transp_1"/>
    <property type="match status" value="1"/>
</dbReference>
<dbReference type="OrthoDB" id="9806809at2"/>
<feature type="compositionally biased region" description="Polar residues" evidence="8">
    <location>
        <begin position="15"/>
        <end position="25"/>
    </location>
</feature>
<feature type="compositionally biased region" description="Low complexity" evidence="8">
    <location>
        <begin position="434"/>
        <end position="453"/>
    </location>
</feature>
<comment type="subcellular location">
    <subcellularLocation>
        <location evidence="1 7">Cell membrane</location>
        <topology evidence="1 7">Multi-pass membrane protein</topology>
    </subcellularLocation>
</comment>
<dbReference type="AlphaFoldDB" id="F0Q3S8"/>
<dbReference type="Proteomes" id="UP000002482">
    <property type="component" value="Chromosome"/>
</dbReference>
<feature type="transmembrane region" description="Helical" evidence="7">
    <location>
        <begin position="191"/>
        <end position="209"/>
    </location>
</feature>
<name>F0Q3S8_PARA1</name>
<gene>
    <name evidence="10" type="ordered locus">Acav_1535</name>
</gene>
<evidence type="ECO:0000256" key="5">
    <source>
        <dbReference type="ARBA" id="ARBA00022989"/>
    </source>
</evidence>
<feature type="transmembrane region" description="Helical" evidence="7">
    <location>
        <begin position="258"/>
        <end position="285"/>
    </location>
</feature>
<dbReference type="GO" id="GO:0043190">
    <property type="term" value="C:ATP-binding cassette (ABC) transporter complex"/>
    <property type="evidence" value="ECO:0007669"/>
    <property type="project" value="TreeGrafter"/>
</dbReference>
<dbReference type="EMBL" id="CP002521">
    <property type="protein sequence ID" value="ADX45456.1"/>
    <property type="molecule type" value="Genomic_DNA"/>
</dbReference>
<dbReference type="InterPro" id="IPR035906">
    <property type="entry name" value="MetI-like_sf"/>
</dbReference>
<accession>F0Q3S8</accession>
<dbReference type="NCBIfam" id="NF008196">
    <property type="entry name" value="PRK10952.1"/>
    <property type="match status" value="1"/>
</dbReference>
<evidence type="ECO:0000256" key="2">
    <source>
        <dbReference type="ARBA" id="ARBA00022448"/>
    </source>
</evidence>
<protein>
    <submittedName>
        <fullName evidence="10">Binding-protein-dependent transport systems inner membrane component</fullName>
    </submittedName>
</protein>
<feature type="region of interest" description="Disordered" evidence="8">
    <location>
        <begin position="1"/>
        <end position="111"/>
    </location>
</feature>
<keyword evidence="5 7" id="KW-1133">Transmembrane helix</keyword>
<dbReference type="PANTHER" id="PTHR47737:SF1">
    <property type="entry name" value="GLYCINE BETAINE_PROLINE BETAINE TRANSPORT SYSTEM PERMEASE PROTEIN PROW"/>
    <property type="match status" value="1"/>
</dbReference>
<feature type="transmembrane region" description="Helical" evidence="7">
    <location>
        <begin position="215"/>
        <end position="237"/>
    </location>
</feature>
<keyword evidence="4 7" id="KW-0812">Transmembrane</keyword>
<dbReference type="GeneID" id="34238126"/>
<dbReference type="GO" id="GO:0031460">
    <property type="term" value="P:glycine betaine transport"/>
    <property type="evidence" value="ECO:0007669"/>
    <property type="project" value="TreeGrafter"/>
</dbReference>
<dbReference type="PROSITE" id="PS50928">
    <property type="entry name" value="ABC_TM1"/>
    <property type="match status" value="1"/>
</dbReference>
<dbReference type="Gene3D" id="1.10.3720.10">
    <property type="entry name" value="MetI-like"/>
    <property type="match status" value="1"/>
</dbReference>
<feature type="transmembrane region" description="Helical" evidence="7">
    <location>
        <begin position="337"/>
        <end position="357"/>
    </location>
</feature>
<dbReference type="FunFam" id="1.10.3720.10:FF:000001">
    <property type="entry name" value="Glycine betaine ABC transporter, permease"/>
    <property type="match status" value="1"/>
</dbReference>
<reference evidence="10" key="1">
    <citation type="submission" date="2011-02" db="EMBL/GenBank/DDBJ databases">
        <title>Complete sequence of Acidovorax avenae subsp. avenae ATCC 19860.</title>
        <authorList>
            <consortium name="US DOE Joint Genome Institute"/>
            <person name="Lucas S."/>
            <person name="Copeland A."/>
            <person name="Lapidus A."/>
            <person name="Cheng J.-F."/>
            <person name="Goodwin L."/>
            <person name="Pitluck S."/>
            <person name="Chertkov O."/>
            <person name="Held B."/>
            <person name="Detter J.C."/>
            <person name="Han C."/>
            <person name="Tapia R."/>
            <person name="Land M."/>
            <person name="Hauser L."/>
            <person name="Kyrpides N."/>
            <person name="Ivanova N."/>
            <person name="Ovchinnikova G."/>
            <person name="Pagani I."/>
            <person name="Gordon S."/>
            <person name="Woyke T."/>
        </authorList>
    </citation>
    <scope>NUCLEOTIDE SEQUENCE</scope>
    <source>
        <strain evidence="10">ATCC 19860</strain>
    </source>
</reference>
<proteinExistence type="inferred from homology"/>
<keyword evidence="6 7" id="KW-0472">Membrane</keyword>